<gene>
    <name evidence="3" type="ORF">HGM15179_017604</name>
</gene>
<organism evidence="3 4">
    <name type="scientific">Zosterops borbonicus</name>
    <dbReference type="NCBI Taxonomy" id="364589"/>
    <lineage>
        <taxon>Eukaryota</taxon>
        <taxon>Metazoa</taxon>
        <taxon>Chordata</taxon>
        <taxon>Craniata</taxon>
        <taxon>Vertebrata</taxon>
        <taxon>Euteleostomi</taxon>
        <taxon>Archelosauria</taxon>
        <taxon>Archosauria</taxon>
        <taxon>Dinosauria</taxon>
        <taxon>Saurischia</taxon>
        <taxon>Theropoda</taxon>
        <taxon>Coelurosauria</taxon>
        <taxon>Aves</taxon>
        <taxon>Neognathae</taxon>
        <taxon>Neoaves</taxon>
        <taxon>Telluraves</taxon>
        <taxon>Australaves</taxon>
        <taxon>Passeriformes</taxon>
        <taxon>Sylvioidea</taxon>
        <taxon>Zosteropidae</taxon>
        <taxon>Zosterops</taxon>
    </lineage>
</organism>
<name>A0A8K1G0M3_9PASS</name>
<feature type="coiled-coil region" evidence="1">
    <location>
        <begin position="142"/>
        <end position="169"/>
    </location>
</feature>
<keyword evidence="1" id="KW-0175">Coiled coil</keyword>
<evidence type="ECO:0000256" key="1">
    <source>
        <dbReference type="SAM" id="Coils"/>
    </source>
</evidence>
<feature type="region of interest" description="Disordered" evidence="2">
    <location>
        <begin position="208"/>
        <end position="349"/>
    </location>
</feature>
<evidence type="ECO:0000256" key="2">
    <source>
        <dbReference type="SAM" id="MobiDB-lite"/>
    </source>
</evidence>
<dbReference type="AlphaFoldDB" id="A0A8K1G0M3"/>
<keyword evidence="4" id="KW-1185">Reference proteome</keyword>
<proteinExistence type="predicted"/>
<sequence>MGRLRTCSWLQTETGVRFRSWGARTRLPASNTEQQQFAVEEGKLKCETKTEKGKMDKELKAATRLLLNIISKRGEKIKENYLEQLALCAKKKGKLNGLSLVFSEAEWHEIGDMLWDCAIGGGKDGKIAQELGAVWKKVLITLQTVSAEKKAAEAAIQALEGAVDERKEVQKPSRVAKFFGVYNTCPMKGAVVLVSPTLQDVIDHVSQAAEVSPPGTKQTEREQEVAQPPGSGGMVKDEESGGAEGGTGLAQGMKQGGGVQDGDRSEAVQPPPSPENEEVAEAARAGVAPPPTAAAADAAVAQPSARTQHATTAAQCPLPMDSDSEISETESPSSNSQGKQRSQKKLQRANELQQIITKLAELSKQQDQLEKQTTVIPQPWSPGEHNPFPSSPTAPPAPSIFPSAQLVPLPAVPKYPIERHWSAVVKDAILDGDWQTASSVWPALLLAIMEMLVGNLMSGKSFSQQNSH</sequence>
<feature type="compositionally biased region" description="Polar residues" evidence="2">
    <location>
        <begin position="329"/>
        <end position="340"/>
    </location>
</feature>
<feature type="compositionally biased region" description="Low complexity" evidence="2">
    <location>
        <begin position="282"/>
        <end position="305"/>
    </location>
</feature>
<feature type="region of interest" description="Disordered" evidence="2">
    <location>
        <begin position="378"/>
        <end position="397"/>
    </location>
</feature>
<dbReference type="EMBL" id="SWJQ01001059">
    <property type="protein sequence ID" value="TRZ09508.1"/>
    <property type="molecule type" value="Genomic_DNA"/>
</dbReference>
<comment type="caution">
    <text evidence="3">The sequence shown here is derived from an EMBL/GenBank/DDBJ whole genome shotgun (WGS) entry which is preliminary data.</text>
</comment>
<accession>A0A8K1G0M3</accession>
<dbReference type="OrthoDB" id="9352756at2759"/>
<evidence type="ECO:0000313" key="3">
    <source>
        <dbReference type="EMBL" id="TRZ09508.1"/>
    </source>
</evidence>
<protein>
    <submittedName>
        <fullName evidence="3">Uncharacterized protein</fullName>
    </submittedName>
</protein>
<reference evidence="3" key="1">
    <citation type="submission" date="2019-04" db="EMBL/GenBank/DDBJ databases">
        <title>Genome assembly of Zosterops borbonicus 15179.</title>
        <authorList>
            <person name="Leroy T."/>
            <person name="Anselmetti Y."/>
            <person name="Tilak M.-K."/>
            <person name="Nabholz B."/>
        </authorList>
    </citation>
    <scope>NUCLEOTIDE SEQUENCE</scope>
    <source>
        <strain evidence="3">HGM_15179</strain>
        <tissue evidence="3">Muscle</tissue>
    </source>
</reference>
<feature type="compositionally biased region" description="Gly residues" evidence="2">
    <location>
        <begin position="242"/>
        <end position="260"/>
    </location>
</feature>
<evidence type="ECO:0000313" key="4">
    <source>
        <dbReference type="Proteomes" id="UP000796761"/>
    </source>
</evidence>
<dbReference type="Proteomes" id="UP000796761">
    <property type="component" value="Unassembled WGS sequence"/>
</dbReference>